<dbReference type="SUPFAM" id="SSF52540">
    <property type="entry name" value="P-loop containing nucleoside triphosphate hydrolases"/>
    <property type="match status" value="1"/>
</dbReference>
<name>A0A5P6A914_RAOPL</name>
<sequence length="86" mass="9601">MVTLANGLRVNRFAALIGGNGVGKTQLIKAINEFANAIHNDGLNKLHMPFLLNKECRSKPTSYEAIIIDEKQENFIRYGISILMKL</sequence>
<dbReference type="EMBL" id="CP029752">
    <property type="protein sequence ID" value="QFG76413.1"/>
    <property type="molecule type" value="Genomic_DNA"/>
</dbReference>
<protein>
    <recommendedName>
        <fullName evidence="2">ATPase AAA-type core domain-containing protein</fullName>
    </recommendedName>
</protein>
<organism evidence="1">
    <name type="scientific">Raoultella planticola</name>
    <name type="common">Klebsiella planticola</name>
    <dbReference type="NCBI Taxonomy" id="575"/>
    <lineage>
        <taxon>Bacteria</taxon>
        <taxon>Pseudomonadati</taxon>
        <taxon>Pseudomonadota</taxon>
        <taxon>Gammaproteobacteria</taxon>
        <taxon>Enterobacterales</taxon>
        <taxon>Enterobacteriaceae</taxon>
        <taxon>Klebsiella/Raoultella group</taxon>
        <taxon>Raoultella</taxon>
    </lineage>
</organism>
<evidence type="ECO:0000313" key="1">
    <source>
        <dbReference type="EMBL" id="QFG76413.1"/>
    </source>
</evidence>
<proteinExistence type="predicted"/>
<dbReference type="InterPro" id="IPR027417">
    <property type="entry name" value="P-loop_NTPase"/>
</dbReference>
<evidence type="ECO:0008006" key="2">
    <source>
        <dbReference type="Google" id="ProtNLM"/>
    </source>
</evidence>
<reference evidence="1" key="1">
    <citation type="submission" date="2018-05" db="EMBL/GenBank/DDBJ databases">
        <title>Bacterial isolates from healthy term breastfed infants carrying antibiotic resistance genes.</title>
        <authorList>
            <person name="Casaburi G."/>
        </authorList>
    </citation>
    <scope>NUCLEOTIDE SEQUENCE [LARGE SCALE GENOMIC DNA]</scope>
    <source>
        <strain evidence="1">7084_4</strain>
    </source>
</reference>
<accession>A0A5P6A914</accession>
<dbReference type="AlphaFoldDB" id="A0A5P6A914"/>
<gene>
    <name evidence="1" type="ORF">DMB90_01525</name>
</gene>